<dbReference type="Gene3D" id="1.20.1070.10">
    <property type="entry name" value="Rhodopsin 7-helix transmembrane proteins"/>
    <property type="match status" value="1"/>
</dbReference>
<evidence type="ECO:0000256" key="5">
    <source>
        <dbReference type="ARBA" id="ARBA00023136"/>
    </source>
</evidence>
<keyword evidence="12" id="KW-1185">Reference proteome</keyword>
<evidence type="ECO:0000256" key="7">
    <source>
        <dbReference type="ARBA" id="ARBA00023224"/>
    </source>
</evidence>
<dbReference type="SUPFAM" id="SSF81321">
    <property type="entry name" value="Family A G protein-coupled receptor-like"/>
    <property type="match status" value="1"/>
</dbReference>
<protein>
    <recommendedName>
        <fullName evidence="10">G-protein coupled receptors family 1 profile domain-containing protein</fullName>
    </recommendedName>
</protein>
<dbReference type="Pfam" id="PF00001">
    <property type="entry name" value="7tm_1"/>
    <property type="match status" value="1"/>
</dbReference>
<dbReference type="PANTHER" id="PTHR45695">
    <property type="entry name" value="LEUCOKININ RECEPTOR-RELATED"/>
    <property type="match status" value="1"/>
</dbReference>
<feature type="transmembrane region" description="Helical" evidence="9">
    <location>
        <begin position="133"/>
        <end position="154"/>
    </location>
</feature>
<organism evidence="11 12">
    <name type="scientific">Porites evermanni</name>
    <dbReference type="NCBI Taxonomy" id="104178"/>
    <lineage>
        <taxon>Eukaryota</taxon>
        <taxon>Metazoa</taxon>
        <taxon>Cnidaria</taxon>
        <taxon>Anthozoa</taxon>
        <taxon>Hexacorallia</taxon>
        <taxon>Scleractinia</taxon>
        <taxon>Fungiina</taxon>
        <taxon>Poritidae</taxon>
        <taxon>Porites</taxon>
    </lineage>
</organism>
<keyword evidence="3 9" id="KW-1133">Transmembrane helix</keyword>
<comment type="subcellular location">
    <subcellularLocation>
        <location evidence="1">Membrane</location>
        <topology evidence="1">Multi-pass membrane protein</topology>
    </subcellularLocation>
</comment>
<evidence type="ECO:0000256" key="3">
    <source>
        <dbReference type="ARBA" id="ARBA00022989"/>
    </source>
</evidence>
<comment type="caution">
    <text evidence="11">The sequence shown here is derived from an EMBL/GenBank/DDBJ whole genome shotgun (WGS) entry which is preliminary data.</text>
</comment>
<proteinExistence type="inferred from homology"/>
<feature type="transmembrane region" description="Helical" evidence="9">
    <location>
        <begin position="274"/>
        <end position="291"/>
    </location>
</feature>
<evidence type="ECO:0000259" key="10">
    <source>
        <dbReference type="PROSITE" id="PS50262"/>
    </source>
</evidence>
<feature type="transmembrane region" description="Helical" evidence="9">
    <location>
        <begin position="174"/>
        <end position="198"/>
    </location>
</feature>
<feature type="transmembrane region" description="Helical" evidence="9">
    <location>
        <begin position="92"/>
        <end position="113"/>
    </location>
</feature>
<evidence type="ECO:0000256" key="2">
    <source>
        <dbReference type="ARBA" id="ARBA00022692"/>
    </source>
</evidence>
<name>A0ABN8LMM7_9CNID</name>
<dbReference type="PANTHER" id="PTHR45695:SF9">
    <property type="entry name" value="LEUCOKININ RECEPTOR"/>
    <property type="match status" value="1"/>
</dbReference>
<keyword evidence="2 8" id="KW-0812">Transmembrane</keyword>
<dbReference type="PRINTS" id="PR00237">
    <property type="entry name" value="GPCRRHODOPSN"/>
</dbReference>
<evidence type="ECO:0000256" key="1">
    <source>
        <dbReference type="ARBA" id="ARBA00004141"/>
    </source>
</evidence>
<dbReference type="EMBL" id="CALNXI010000086">
    <property type="protein sequence ID" value="CAH3018428.1"/>
    <property type="molecule type" value="Genomic_DNA"/>
</dbReference>
<feature type="transmembrane region" description="Helical" evidence="9">
    <location>
        <begin position="232"/>
        <end position="254"/>
    </location>
</feature>
<dbReference type="Proteomes" id="UP001159427">
    <property type="component" value="Unassembled WGS sequence"/>
</dbReference>
<keyword evidence="5 9" id="KW-0472">Membrane</keyword>
<evidence type="ECO:0000313" key="11">
    <source>
        <dbReference type="EMBL" id="CAH3018428.1"/>
    </source>
</evidence>
<feature type="transmembrane region" description="Helical" evidence="9">
    <location>
        <begin position="23"/>
        <end position="44"/>
    </location>
</feature>
<dbReference type="PROSITE" id="PS00237">
    <property type="entry name" value="G_PROTEIN_RECEP_F1_1"/>
    <property type="match status" value="1"/>
</dbReference>
<evidence type="ECO:0000256" key="6">
    <source>
        <dbReference type="ARBA" id="ARBA00023170"/>
    </source>
</evidence>
<keyword evidence="7 8" id="KW-0807">Transducer</keyword>
<evidence type="ECO:0000256" key="4">
    <source>
        <dbReference type="ARBA" id="ARBA00023040"/>
    </source>
</evidence>
<feature type="transmembrane region" description="Helical" evidence="9">
    <location>
        <begin position="56"/>
        <end position="80"/>
    </location>
</feature>
<reference evidence="11 12" key="1">
    <citation type="submission" date="2022-05" db="EMBL/GenBank/DDBJ databases">
        <authorList>
            <consortium name="Genoscope - CEA"/>
            <person name="William W."/>
        </authorList>
    </citation>
    <scope>NUCLEOTIDE SEQUENCE [LARGE SCALE GENOMIC DNA]</scope>
</reference>
<keyword evidence="6 8" id="KW-0675">Receptor</keyword>
<evidence type="ECO:0000313" key="12">
    <source>
        <dbReference type="Proteomes" id="UP001159427"/>
    </source>
</evidence>
<evidence type="ECO:0000256" key="8">
    <source>
        <dbReference type="RuleBase" id="RU000688"/>
    </source>
</evidence>
<dbReference type="PROSITE" id="PS50262">
    <property type="entry name" value="G_PROTEIN_RECEP_F1_2"/>
    <property type="match status" value="1"/>
</dbReference>
<comment type="similarity">
    <text evidence="8">Belongs to the G-protein coupled receptor 1 family.</text>
</comment>
<accession>A0ABN8LMM7</accession>
<dbReference type="InterPro" id="IPR000276">
    <property type="entry name" value="GPCR_Rhodpsn"/>
</dbReference>
<gene>
    <name evidence="11" type="ORF">PEVE_00042962</name>
</gene>
<feature type="domain" description="G-protein coupled receptors family 1 profile" evidence="10">
    <location>
        <begin position="36"/>
        <end position="287"/>
    </location>
</feature>
<keyword evidence="4 8" id="KW-0297">G-protein coupled receptor</keyword>
<evidence type="ECO:0000256" key="9">
    <source>
        <dbReference type="SAM" id="Phobius"/>
    </source>
</evidence>
<dbReference type="CDD" id="cd00637">
    <property type="entry name" value="7tm_classA_rhodopsin-like"/>
    <property type="match status" value="1"/>
</dbReference>
<sequence length="369" mass="41728">MNCSDITNSSTGTVDESTRRATLAIYVLTFIFGSTGNLLVLLVVAKKHSRSINDVFIMHLAFSDLSFIILCLPVFIYMQVSSFQGSLVYCKIIWPMMTISFCAGIFTVTLMAVHRCKSILRPFENSLKKRQLVVCFLVTWLLSFLVALPMIIVAKVGPSGSCCEDWPTVDHKRVYTAVLAGLQYFVPLIIISTAYVRIGGELFLSKRRRSFTSPAKTLEEARKQENKRIAKILATIVVSFAVCMFPTHAAWMLIDFGGKSEKKIALVIFKFSDLLAVFHSCLNPLIYGTVIRQFRDEYIRYLTFILCCCKSTSLKASCDNGRYGTQLIKNERVTDARQTCTNCKTELLELERIQPSPTNVLIQYMEQRE</sequence>
<dbReference type="InterPro" id="IPR017452">
    <property type="entry name" value="GPCR_Rhodpsn_7TM"/>
</dbReference>